<dbReference type="InterPro" id="IPR049942">
    <property type="entry name" value="DML1/Misato"/>
</dbReference>
<evidence type="ECO:0000313" key="6">
    <source>
        <dbReference type="EMBL" id="JAV23664.1"/>
    </source>
</evidence>
<dbReference type="PANTHER" id="PTHR13391">
    <property type="entry name" value="MITOCHONDRIAL DISTRIBUTION REGULATOR MISATO"/>
    <property type="match status" value="1"/>
</dbReference>
<dbReference type="Pfam" id="PF14881">
    <property type="entry name" value="Tubulin_3"/>
    <property type="match status" value="1"/>
</dbReference>
<dbReference type="InterPro" id="IPR019605">
    <property type="entry name" value="Misato_II_tubulin-like"/>
</dbReference>
<protein>
    <submittedName>
        <fullName evidence="6">Putative member of tubulin/ftsz family</fullName>
    </submittedName>
</protein>
<accession>A0A1Q3F7X0</accession>
<name>A0A1Q3F7X0_CULTA</name>
<comment type="subcellular location">
    <subcellularLocation>
        <location evidence="1">Mitochondrion</location>
    </subcellularLocation>
</comment>
<dbReference type="GO" id="GO:0005739">
    <property type="term" value="C:mitochondrion"/>
    <property type="evidence" value="ECO:0007669"/>
    <property type="project" value="UniProtKB-SubCell"/>
</dbReference>
<dbReference type="Gene3D" id="3.40.50.1440">
    <property type="entry name" value="Tubulin/FtsZ, GTPase domain"/>
    <property type="match status" value="1"/>
</dbReference>
<evidence type="ECO:0000256" key="3">
    <source>
        <dbReference type="ARBA" id="ARBA00023128"/>
    </source>
</evidence>
<sequence length="559" mass="63429">MPREILTLQLGNYANYVGTHFWNLQEAAFSYDPNAEPGEVDHDVLYREGRTANRQTTYTPRVLLVDLKGTLKFMPREGELYGRNSGQLPEDQLMEEVSWEAGRVEIVKEAAVEKNEFQKDLEVVGSNDEEGDEKDYNFKETVQDWIDFSYSRFHPRSINVVSQYTHSKEENQFDTITNGMQLWQDLDFQDEFTNKIRQYLEECDGCQGFQTIMDCVDGFAGVGVKTLEHLQDDYGKASLVFPVIPPSIVKFKNADKTMSASVRIINTALAVSNLIECCSMFVPLSTMGRCWRDLDKPRSWPHLSYEQTNLYQTSAILATFLDTGSLRYRLKTPASGGYLASLCSDLTPYGRKMAAAGLALPFPMNSSEDLIDFLDKCDQQTLHTQLTPNTAVGTNYVVQSVAIRGIPGGRLKRPSTAKSAQRQQRMAAYRCDSVSEMMQFYYQCQLHASMSHVTACKAPLEVRTPFPYELFDTRVGHDGFLAEFDLGVKQVTSSTTTLATVQNSGDLADPLDSLHREVSRIKIARIPRFVESGLELEDYKESLERLVDFKERYEDNYEL</sequence>
<dbReference type="PANTHER" id="PTHR13391:SF0">
    <property type="entry name" value="PROTEIN MISATO HOMOLOG 1"/>
    <property type="match status" value="1"/>
</dbReference>
<evidence type="ECO:0000259" key="5">
    <source>
        <dbReference type="Pfam" id="PF14881"/>
    </source>
</evidence>
<dbReference type="InterPro" id="IPR029209">
    <property type="entry name" value="DML1/Misato_tubulin"/>
</dbReference>
<comment type="similarity">
    <text evidence="2">Belongs to the misato family.</text>
</comment>
<reference evidence="6" key="1">
    <citation type="submission" date="2017-01" db="EMBL/GenBank/DDBJ databases">
        <title>A deep insight into the sialotranscriptome of adult male and female Cluex tarsalis mosquitoes.</title>
        <authorList>
            <person name="Ribeiro J.M."/>
            <person name="Moreira F."/>
            <person name="Bernard K.A."/>
            <person name="Calvo E."/>
        </authorList>
    </citation>
    <scope>NUCLEOTIDE SEQUENCE</scope>
    <source>
        <strain evidence="6">Kern County</strain>
        <tissue evidence="6">Salivary glands</tissue>
    </source>
</reference>
<evidence type="ECO:0000256" key="1">
    <source>
        <dbReference type="ARBA" id="ARBA00004173"/>
    </source>
</evidence>
<evidence type="ECO:0000256" key="2">
    <source>
        <dbReference type="ARBA" id="ARBA00008507"/>
    </source>
</evidence>
<dbReference type="AlphaFoldDB" id="A0A1Q3F7X0"/>
<feature type="domain" description="DML1/Misato tubulin" evidence="5">
    <location>
        <begin position="140"/>
        <end position="330"/>
    </location>
</feature>
<dbReference type="CDD" id="cd06060">
    <property type="entry name" value="misato"/>
    <property type="match status" value="1"/>
</dbReference>
<organism evidence="6">
    <name type="scientific">Culex tarsalis</name>
    <name type="common">Encephalitis mosquito</name>
    <dbReference type="NCBI Taxonomy" id="7177"/>
    <lineage>
        <taxon>Eukaryota</taxon>
        <taxon>Metazoa</taxon>
        <taxon>Ecdysozoa</taxon>
        <taxon>Arthropoda</taxon>
        <taxon>Hexapoda</taxon>
        <taxon>Insecta</taxon>
        <taxon>Pterygota</taxon>
        <taxon>Neoptera</taxon>
        <taxon>Endopterygota</taxon>
        <taxon>Diptera</taxon>
        <taxon>Nematocera</taxon>
        <taxon>Culicoidea</taxon>
        <taxon>Culicidae</taxon>
        <taxon>Culicinae</taxon>
        <taxon>Culicini</taxon>
        <taxon>Culex</taxon>
        <taxon>Culex</taxon>
    </lineage>
</organism>
<dbReference type="EMBL" id="GFDL01011381">
    <property type="protein sequence ID" value="JAV23664.1"/>
    <property type="molecule type" value="Transcribed_RNA"/>
</dbReference>
<keyword evidence="3" id="KW-0496">Mitochondrion</keyword>
<dbReference type="Pfam" id="PF10644">
    <property type="entry name" value="Misat_Tub_SegII"/>
    <property type="match status" value="1"/>
</dbReference>
<proteinExistence type="inferred from homology"/>
<feature type="domain" description="Misato Segment II tubulin-like" evidence="4">
    <location>
        <begin position="3"/>
        <end position="122"/>
    </location>
</feature>
<dbReference type="SUPFAM" id="SSF52490">
    <property type="entry name" value="Tubulin nucleotide-binding domain-like"/>
    <property type="match status" value="1"/>
</dbReference>
<dbReference type="InterPro" id="IPR036525">
    <property type="entry name" value="Tubulin/FtsZ_GTPase_sf"/>
</dbReference>
<evidence type="ECO:0000259" key="4">
    <source>
        <dbReference type="Pfam" id="PF10644"/>
    </source>
</evidence>
<dbReference type="GO" id="GO:0007005">
    <property type="term" value="P:mitochondrion organization"/>
    <property type="evidence" value="ECO:0007669"/>
    <property type="project" value="InterPro"/>
</dbReference>